<dbReference type="InterPro" id="IPR019587">
    <property type="entry name" value="Polyketide_cyclase/dehydratase"/>
</dbReference>
<dbReference type="EMBL" id="PKMF04000212">
    <property type="protein sequence ID" value="KAK7842981.1"/>
    <property type="molecule type" value="Genomic_DNA"/>
</dbReference>
<proteinExistence type="predicted"/>
<protein>
    <submittedName>
        <fullName evidence="1">Lachrymatory-factor synthase</fullName>
    </submittedName>
</protein>
<name>A0AAW0KX43_QUESU</name>
<comment type="caution">
    <text evidence="1">The sequence shown here is derived from an EMBL/GenBank/DDBJ whole genome shotgun (WGS) entry which is preliminary data.</text>
</comment>
<sequence length="246" mass="28020">MVNRRLYPCEKTISQQKIIAHSLNMNWKWEMGNGKWSGSVGGIVGAPIDKVWTMVSQTKKLPEWMQMVEQCTDLVGEDGMPGYVRLVSGFMFPQQDGERSWNKERLVCMDSSSHSYVYRMEASNIGLDRSLNSLKLVDYGDDSTLDFCINLALTELRVLLKQHSNKVEKCDLCGHLTYVMNSTCICVCCGKMSTSQMFCHLMETLELHLVILYLALQEMSRQFKSNQSEGVLEERNSKSISVRLCS</sequence>
<dbReference type="CDD" id="cd07821">
    <property type="entry name" value="PYR_PYL_RCAR_like"/>
    <property type="match status" value="1"/>
</dbReference>
<dbReference type="PANTHER" id="PTHR33789:SF5">
    <property type="entry name" value="BET V I_MAJOR LATEX PROTEIN DOMAIN-CONTAINING PROTEIN"/>
    <property type="match status" value="1"/>
</dbReference>
<dbReference type="Proteomes" id="UP000237347">
    <property type="component" value="Unassembled WGS sequence"/>
</dbReference>
<keyword evidence="2" id="KW-1185">Reference proteome</keyword>
<dbReference type="InterPro" id="IPR023393">
    <property type="entry name" value="START-like_dom_sf"/>
</dbReference>
<organism evidence="1 2">
    <name type="scientific">Quercus suber</name>
    <name type="common">Cork oak</name>
    <dbReference type="NCBI Taxonomy" id="58331"/>
    <lineage>
        <taxon>Eukaryota</taxon>
        <taxon>Viridiplantae</taxon>
        <taxon>Streptophyta</taxon>
        <taxon>Embryophyta</taxon>
        <taxon>Tracheophyta</taxon>
        <taxon>Spermatophyta</taxon>
        <taxon>Magnoliopsida</taxon>
        <taxon>eudicotyledons</taxon>
        <taxon>Gunneridae</taxon>
        <taxon>Pentapetalae</taxon>
        <taxon>rosids</taxon>
        <taxon>fabids</taxon>
        <taxon>Fagales</taxon>
        <taxon>Fagaceae</taxon>
        <taxon>Quercus</taxon>
    </lineage>
</organism>
<dbReference type="SUPFAM" id="SSF55961">
    <property type="entry name" value="Bet v1-like"/>
    <property type="match status" value="1"/>
</dbReference>
<dbReference type="Pfam" id="PF10604">
    <property type="entry name" value="Polyketide_cyc2"/>
    <property type="match status" value="1"/>
</dbReference>
<dbReference type="AlphaFoldDB" id="A0AAW0KX43"/>
<reference evidence="1 2" key="1">
    <citation type="journal article" date="2018" name="Sci. Data">
        <title>The draft genome sequence of cork oak.</title>
        <authorList>
            <person name="Ramos A.M."/>
            <person name="Usie A."/>
            <person name="Barbosa P."/>
            <person name="Barros P.M."/>
            <person name="Capote T."/>
            <person name="Chaves I."/>
            <person name="Simoes F."/>
            <person name="Abreu I."/>
            <person name="Carrasquinho I."/>
            <person name="Faro C."/>
            <person name="Guimaraes J.B."/>
            <person name="Mendonca D."/>
            <person name="Nobrega F."/>
            <person name="Rodrigues L."/>
            <person name="Saibo N.J.M."/>
            <person name="Varela M.C."/>
            <person name="Egas C."/>
            <person name="Matos J."/>
            <person name="Miguel C.M."/>
            <person name="Oliveira M.M."/>
            <person name="Ricardo C.P."/>
            <person name="Goncalves S."/>
        </authorList>
    </citation>
    <scope>NUCLEOTIDE SEQUENCE [LARGE SCALE GENOMIC DNA]</scope>
    <source>
        <strain evidence="2">cv. HL8</strain>
    </source>
</reference>
<dbReference type="Gene3D" id="3.30.530.20">
    <property type="match status" value="1"/>
</dbReference>
<dbReference type="InterPro" id="IPR053249">
    <property type="entry name" value="LFS"/>
</dbReference>
<accession>A0AAW0KX43</accession>
<gene>
    <name evidence="1" type="primary">LFS_0</name>
    <name evidence="1" type="ORF">CFP56_013229</name>
</gene>
<evidence type="ECO:0000313" key="2">
    <source>
        <dbReference type="Proteomes" id="UP000237347"/>
    </source>
</evidence>
<dbReference type="PANTHER" id="PTHR33789">
    <property type="entry name" value="LACHRYMATORY-FACTOR SYNTHASE"/>
    <property type="match status" value="1"/>
</dbReference>
<evidence type="ECO:0000313" key="1">
    <source>
        <dbReference type="EMBL" id="KAK7842981.1"/>
    </source>
</evidence>